<dbReference type="SUPFAM" id="SSF53098">
    <property type="entry name" value="Ribonuclease H-like"/>
    <property type="match status" value="1"/>
</dbReference>
<dbReference type="PROSITE" id="PS50994">
    <property type="entry name" value="INTEGRASE"/>
    <property type="match status" value="1"/>
</dbReference>
<proteinExistence type="predicted"/>
<dbReference type="InterPro" id="IPR036397">
    <property type="entry name" value="RNaseH_sf"/>
</dbReference>
<dbReference type="Gene3D" id="3.30.420.10">
    <property type="entry name" value="Ribonuclease H-like superfamily/Ribonuclease H"/>
    <property type="match status" value="1"/>
</dbReference>
<dbReference type="Proteomes" id="UP000237271">
    <property type="component" value="Unassembled WGS sequence"/>
</dbReference>
<organism evidence="2 3">
    <name type="scientific">Phytophthora palmivora</name>
    <dbReference type="NCBI Taxonomy" id="4796"/>
    <lineage>
        <taxon>Eukaryota</taxon>
        <taxon>Sar</taxon>
        <taxon>Stramenopiles</taxon>
        <taxon>Oomycota</taxon>
        <taxon>Peronosporomycetes</taxon>
        <taxon>Peronosporales</taxon>
        <taxon>Peronosporaceae</taxon>
        <taxon>Phytophthora</taxon>
    </lineage>
</organism>
<comment type="caution">
    <text evidence="2">The sequence shown here is derived from an EMBL/GenBank/DDBJ whole genome shotgun (WGS) entry which is preliminary data.</text>
</comment>
<evidence type="ECO:0000313" key="3">
    <source>
        <dbReference type="Proteomes" id="UP000237271"/>
    </source>
</evidence>
<name>A0A2P4XVD2_9STRA</name>
<keyword evidence="3" id="KW-1185">Reference proteome</keyword>
<dbReference type="EMBL" id="NCKW01007855">
    <property type="protein sequence ID" value="POM69515.1"/>
    <property type="molecule type" value="Genomic_DNA"/>
</dbReference>
<dbReference type="AlphaFoldDB" id="A0A2P4XVD2"/>
<dbReference type="GO" id="GO:0003676">
    <property type="term" value="F:nucleic acid binding"/>
    <property type="evidence" value="ECO:0007669"/>
    <property type="project" value="InterPro"/>
</dbReference>
<protein>
    <recommendedName>
        <fullName evidence="1">Integrase catalytic domain-containing protein</fullName>
    </recommendedName>
</protein>
<evidence type="ECO:0000313" key="2">
    <source>
        <dbReference type="EMBL" id="POM69515.1"/>
    </source>
</evidence>
<reference evidence="2 3" key="1">
    <citation type="journal article" date="2017" name="Genome Biol. Evol.">
        <title>Phytophthora megakarya and P. palmivora, closely related causal agents of cacao black pod rot, underwent increases in genome sizes and gene numbers by different mechanisms.</title>
        <authorList>
            <person name="Ali S.S."/>
            <person name="Shao J."/>
            <person name="Lary D.J."/>
            <person name="Kronmiller B."/>
            <person name="Shen D."/>
            <person name="Strem M.D."/>
            <person name="Amoako-Attah I."/>
            <person name="Akrofi A.Y."/>
            <person name="Begoude B.A."/>
            <person name="Ten Hoopen G.M."/>
            <person name="Coulibaly K."/>
            <person name="Kebe B.I."/>
            <person name="Melnick R.L."/>
            <person name="Guiltinan M.J."/>
            <person name="Tyler B.M."/>
            <person name="Meinhardt L.W."/>
            <person name="Bailey B.A."/>
        </authorList>
    </citation>
    <scope>NUCLEOTIDE SEQUENCE [LARGE SCALE GENOMIC DNA]</scope>
    <source>
        <strain evidence="3">sbr112.9</strain>
    </source>
</reference>
<feature type="domain" description="Integrase catalytic" evidence="1">
    <location>
        <begin position="1"/>
        <end position="84"/>
    </location>
</feature>
<gene>
    <name evidence="2" type="ORF">PHPALM_14190</name>
</gene>
<dbReference type="GO" id="GO:0015074">
    <property type="term" value="P:DNA integration"/>
    <property type="evidence" value="ECO:0007669"/>
    <property type="project" value="InterPro"/>
</dbReference>
<sequence length="154" mass="17416">MHWDYLYLGTGYGDTAYLLVIKDELSHFCELVPCATPTTFVAAEALAMWCAWFGVPEMLLSDQGSHFRNEMINHFMGFTNTSGLNTNAEPLEFVSGQGVMLGVEGFSDYRFNETFNRHIESSWELLTTLLQDVPTKMQEYAMACGDDTLRSQLD</sequence>
<dbReference type="OrthoDB" id="122479at2759"/>
<accession>A0A2P4XVD2</accession>
<evidence type="ECO:0000259" key="1">
    <source>
        <dbReference type="PROSITE" id="PS50994"/>
    </source>
</evidence>
<dbReference type="InterPro" id="IPR001584">
    <property type="entry name" value="Integrase_cat-core"/>
</dbReference>
<dbReference type="InterPro" id="IPR012337">
    <property type="entry name" value="RNaseH-like_sf"/>
</dbReference>